<reference evidence="2" key="1">
    <citation type="submission" date="2021-07" db="EMBL/GenBank/DDBJ databases">
        <authorList>
            <person name="Durling M."/>
        </authorList>
    </citation>
    <scope>NUCLEOTIDE SEQUENCE</scope>
</reference>
<evidence type="ECO:0000313" key="2">
    <source>
        <dbReference type="EMBL" id="CAG8976566.1"/>
    </source>
</evidence>
<comment type="caution">
    <text evidence="2">The sequence shown here is derived from an EMBL/GenBank/DDBJ whole genome shotgun (WGS) entry which is preliminary data.</text>
</comment>
<gene>
    <name evidence="2" type="ORF">HYALB_00010208</name>
</gene>
<proteinExistence type="predicted"/>
<dbReference type="EMBL" id="CAJVRM010000182">
    <property type="protein sequence ID" value="CAG8976566.1"/>
    <property type="molecule type" value="Genomic_DNA"/>
</dbReference>
<keyword evidence="3" id="KW-1185">Reference proteome</keyword>
<evidence type="ECO:0008006" key="4">
    <source>
        <dbReference type="Google" id="ProtNLM"/>
    </source>
</evidence>
<protein>
    <recommendedName>
        <fullName evidence="4">Ecp2 effector protein domain-containing protein</fullName>
    </recommendedName>
</protein>
<evidence type="ECO:0000313" key="3">
    <source>
        <dbReference type="Proteomes" id="UP000701801"/>
    </source>
</evidence>
<feature type="signal peptide" evidence="1">
    <location>
        <begin position="1"/>
        <end position="19"/>
    </location>
</feature>
<feature type="chain" id="PRO_5040199952" description="Ecp2 effector protein domain-containing protein" evidence="1">
    <location>
        <begin position="20"/>
        <end position="186"/>
    </location>
</feature>
<dbReference type="OrthoDB" id="10342761at2759"/>
<sequence length="186" mass="20294">MQFFAVIYFLLGLTSLTIATPIALISENDRSLATRTALQLTPSIAAELEAMSATLASNNSSTTNGPTLKERNKAEIYCASQIGSYNWPWAEVDAIRGLVPTLQGCRCFAKARDYAIIASNDFDISSECAYLGSYALDIIDYYNGQLNLGKFLNGPDSFRKAWFVLGQKMDTDGYNVVVRGFGANPS</sequence>
<accession>A0A9N9LS62</accession>
<evidence type="ECO:0000256" key="1">
    <source>
        <dbReference type="SAM" id="SignalP"/>
    </source>
</evidence>
<keyword evidence="1" id="KW-0732">Signal</keyword>
<dbReference type="AlphaFoldDB" id="A0A9N9LS62"/>
<name>A0A9N9LS62_9HELO</name>
<dbReference type="Proteomes" id="UP000701801">
    <property type="component" value="Unassembled WGS sequence"/>
</dbReference>
<organism evidence="2 3">
    <name type="scientific">Hymenoscyphus albidus</name>
    <dbReference type="NCBI Taxonomy" id="595503"/>
    <lineage>
        <taxon>Eukaryota</taxon>
        <taxon>Fungi</taxon>
        <taxon>Dikarya</taxon>
        <taxon>Ascomycota</taxon>
        <taxon>Pezizomycotina</taxon>
        <taxon>Leotiomycetes</taxon>
        <taxon>Helotiales</taxon>
        <taxon>Helotiaceae</taxon>
        <taxon>Hymenoscyphus</taxon>
    </lineage>
</organism>